<feature type="chain" id="PRO_5015721772" description="Tetratricopeptide repeat protein" evidence="1">
    <location>
        <begin position="19"/>
        <end position="743"/>
    </location>
</feature>
<dbReference type="AlphaFoldDB" id="A0A2S4N6E8"/>
<dbReference type="SUPFAM" id="SSF48452">
    <property type="entry name" value="TPR-like"/>
    <property type="match status" value="1"/>
</dbReference>
<evidence type="ECO:0000256" key="1">
    <source>
        <dbReference type="SAM" id="SignalP"/>
    </source>
</evidence>
<evidence type="ECO:0008006" key="4">
    <source>
        <dbReference type="Google" id="ProtNLM"/>
    </source>
</evidence>
<dbReference type="RefSeq" id="WP_103726405.1">
    <property type="nucleotide sequence ID" value="NZ_PQNY01000011.1"/>
</dbReference>
<dbReference type="EMBL" id="PQNY01000011">
    <property type="protein sequence ID" value="POS01298.1"/>
    <property type="molecule type" value="Genomic_DNA"/>
</dbReference>
<protein>
    <recommendedName>
        <fullName evidence="4">Tetratricopeptide repeat protein</fullName>
    </recommendedName>
</protein>
<accession>A0A2S4N6E8</accession>
<organism evidence="2 3">
    <name type="scientific">Flavobacterium croceum DSM 17960</name>
    <dbReference type="NCBI Taxonomy" id="1121886"/>
    <lineage>
        <taxon>Bacteria</taxon>
        <taxon>Pseudomonadati</taxon>
        <taxon>Bacteroidota</taxon>
        <taxon>Flavobacteriia</taxon>
        <taxon>Flavobacteriales</taxon>
        <taxon>Flavobacteriaceae</taxon>
        <taxon>Flavobacterium</taxon>
    </lineage>
</organism>
<dbReference type="Proteomes" id="UP000237056">
    <property type="component" value="Unassembled WGS sequence"/>
</dbReference>
<reference evidence="2 3" key="1">
    <citation type="submission" date="2018-01" db="EMBL/GenBank/DDBJ databases">
        <title>Genomic Encyclopedia of Type Strains, Phase I: the one thousand microbial genomes (KMG-I) project.</title>
        <authorList>
            <person name="Goeker M."/>
        </authorList>
    </citation>
    <scope>NUCLEOTIDE SEQUENCE [LARGE SCALE GENOMIC DNA]</scope>
    <source>
        <strain evidence="2 3">DSM 17960</strain>
    </source>
</reference>
<proteinExistence type="predicted"/>
<feature type="signal peptide" evidence="1">
    <location>
        <begin position="1"/>
        <end position="18"/>
    </location>
</feature>
<name>A0A2S4N6E8_9FLAO</name>
<keyword evidence="1" id="KW-0732">Signal</keyword>
<gene>
    <name evidence="2" type="ORF">Q361_1119</name>
</gene>
<dbReference type="PROSITE" id="PS51257">
    <property type="entry name" value="PROKAR_LIPOPROTEIN"/>
    <property type="match status" value="1"/>
</dbReference>
<keyword evidence="3" id="KW-1185">Reference proteome</keyword>
<dbReference type="InterPro" id="IPR011990">
    <property type="entry name" value="TPR-like_helical_dom_sf"/>
</dbReference>
<evidence type="ECO:0000313" key="2">
    <source>
        <dbReference type="EMBL" id="POS01298.1"/>
    </source>
</evidence>
<comment type="caution">
    <text evidence="2">The sequence shown here is derived from an EMBL/GenBank/DDBJ whole genome shotgun (WGS) entry which is preliminary data.</text>
</comment>
<sequence>MKKLIVYILLLANSFSFACGFYPYGEDIRMQFLDSNHFNCQLFDGFHYSANYYYNASSLKEQLIIEPNDKLWYEYCKKKVPIDAIIEAVYKIPIQNFSQKSGNKMIAFLYQQKDFEAINYLKFAKSCEIANMFYSDPWERTETIEIKIIKNKVNDALKFAEKTNNLELKLRYKFLAIRMAFYGGLSKDVIRIYNTITNNNLNSINYWSMYFRAIVEPDKALQNFFTSQVFANATDKRFPVYSFYNKEVPITEVLKHAKTKPEKANVYAFAATKKHDRALEYIKKAFELNPESDFNIFILLRELNKIEDWVLTPYYTNFNPSISGNDYWNENRIFSYQALEKRINNDRKYANELLLFLNSINLNNVQIEVCKAQLSFITKKYDKSLNLVHLLEKKLTSTDSLFKDVQIIKALSLTANQQNNKAIITQEVQSILLKNKKNKKFLFAIARELEYLGNTTDAAFLFSKVNDINRNSYYDSYQPNISWKSRKHKRGSYRDYFYDYFGYVDILYTPKQVENIIKKAEITKTNCHFEEWLKSRIINEKSRLFDLLGTKYIRQNNLNKALEFFKKVDKKYWNDYYSNWNIYSNGSNSFDKNPFFEFNYTPDFIKNKETFYVTKTSYTRKLIEYLNKANNTKEKNRDYYYFIVANGYKNMTISGNSWMMRRYSVSAYDVEPFPEDEAEFQNSLLSKKYYRLAYKHAKAKKFKALCLWLAEDYKKLKQVQEDEYYELSNKNCYAFEDYFNTRR</sequence>
<evidence type="ECO:0000313" key="3">
    <source>
        <dbReference type="Proteomes" id="UP000237056"/>
    </source>
</evidence>
<dbReference type="OrthoDB" id="639967at2"/>